<dbReference type="Proteomes" id="UP001597212">
    <property type="component" value="Unassembled WGS sequence"/>
</dbReference>
<gene>
    <name evidence="1" type="ORF">ACFQ5K_09315</name>
</gene>
<name>A0ABW4CYK4_9LACO</name>
<reference evidence="2" key="1">
    <citation type="journal article" date="2019" name="Int. J. Syst. Evol. Microbiol.">
        <title>The Global Catalogue of Microorganisms (GCM) 10K type strain sequencing project: providing services to taxonomists for standard genome sequencing and annotation.</title>
        <authorList>
            <consortium name="The Broad Institute Genomics Platform"/>
            <consortium name="The Broad Institute Genome Sequencing Center for Infectious Disease"/>
            <person name="Wu L."/>
            <person name="Ma J."/>
        </authorList>
    </citation>
    <scope>NUCLEOTIDE SEQUENCE [LARGE SCALE GENOMIC DNA]</scope>
    <source>
        <strain evidence="2">CCM 8912</strain>
    </source>
</reference>
<evidence type="ECO:0000313" key="1">
    <source>
        <dbReference type="EMBL" id="MFD1441570.1"/>
    </source>
</evidence>
<evidence type="ECO:0000313" key="2">
    <source>
        <dbReference type="Proteomes" id="UP001597212"/>
    </source>
</evidence>
<dbReference type="EMBL" id="JBHTOK010000071">
    <property type="protein sequence ID" value="MFD1441570.1"/>
    <property type="molecule type" value="Genomic_DNA"/>
</dbReference>
<proteinExistence type="predicted"/>
<dbReference type="RefSeq" id="WP_125756544.1">
    <property type="nucleotide sequence ID" value="NZ_JBHTOK010000071.1"/>
</dbReference>
<accession>A0ABW4CYK4</accession>
<keyword evidence="2" id="KW-1185">Reference proteome</keyword>
<evidence type="ECO:0008006" key="3">
    <source>
        <dbReference type="Google" id="ProtNLM"/>
    </source>
</evidence>
<organism evidence="1 2">
    <name type="scientific">Lacticaseibacillus hegangensis</name>
    <dbReference type="NCBI Taxonomy" id="2486010"/>
    <lineage>
        <taxon>Bacteria</taxon>
        <taxon>Bacillati</taxon>
        <taxon>Bacillota</taxon>
        <taxon>Bacilli</taxon>
        <taxon>Lactobacillales</taxon>
        <taxon>Lactobacillaceae</taxon>
        <taxon>Lacticaseibacillus</taxon>
    </lineage>
</organism>
<protein>
    <recommendedName>
        <fullName evidence="3">Prepilin-type N-terminal cleavage/methylation domain-containing protein</fullName>
    </recommendedName>
</protein>
<comment type="caution">
    <text evidence="1">The sequence shown here is derived from an EMBL/GenBank/DDBJ whole genome shotgun (WGS) entry which is preliminary data.</text>
</comment>
<sequence>MDKNSGFHSAMTLAEVLVALALMSGLLLIWRPVLGAVRQLPNLNQEVAMLQMANTLTPYMAKRAEFKTVMPTSLYYNVPDRDPTSVTGGVQYQHLKLEVRRTASGSYLQGSGTESGPGTTPLIYGVAKIRLTDIGPGSVRYELFMLSGARLTGVLNDKTTR</sequence>